<evidence type="ECO:0000313" key="3">
    <source>
        <dbReference type="Proteomes" id="UP000006753"/>
    </source>
</evidence>
<feature type="compositionally biased region" description="Polar residues" evidence="1">
    <location>
        <begin position="11"/>
        <end position="22"/>
    </location>
</feature>
<name>K1W857_MARBU</name>
<dbReference type="EMBL" id="JH921450">
    <property type="protein sequence ID" value="EKD13350.1"/>
    <property type="molecule type" value="Genomic_DNA"/>
</dbReference>
<protein>
    <submittedName>
        <fullName evidence="2">Uncharacterized protein</fullName>
    </submittedName>
</protein>
<dbReference type="OrthoDB" id="10621026at2759"/>
<dbReference type="Proteomes" id="UP000006753">
    <property type="component" value="Unassembled WGS sequence"/>
</dbReference>
<dbReference type="AlphaFoldDB" id="K1W857"/>
<dbReference type="HOGENOM" id="CLU_2237169_0_0_1"/>
<dbReference type="KEGG" id="mbe:MBM_08433"/>
<sequence>MSFGPFHFPRGTTSNSASTSNHVDAPAKCMFCGGENWMVDCEVRVALLAAEREKSTKEVVDAVAGKAKPVRRSEQDRKKGREVEIWGRVVEGGVINGLGGACVIL</sequence>
<feature type="region of interest" description="Disordered" evidence="1">
    <location>
        <begin position="1"/>
        <end position="22"/>
    </location>
</feature>
<keyword evidence="3" id="KW-1185">Reference proteome</keyword>
<accession>K1W857</accession>
<evidence type="ECO:0000313" key="2">
    <source>
        <dbReference type="EMBL" id="EKD13350.1"/>
    </source>
</evidence>
<proteinExistence type="predicted"/>
<reference evidence="2 3" key="1">
    <citation type="journal article" date="2012" name="BMC Genomics">
        <title>Sequencing the genome of Marssonina brunnea reveals fungus-poplar co-evolution.</title>
        <authorList>
            <person name="Zhu S."/>
            <person name="Cao Y.-Z."/>
            <person name="Jiang C."/>
            <person name="Tan B.-Y."/>
            <person name="Wang Z."/>
            <person name="Feng S."/>
            <person name="Zhang L."/>
            <person name="Su X.-H."/>
            <person name="Brejova B."/>
            <person name="Vinar T."/>
            <person name="Xu M."/>
            <person name="Wang M.-X."/>
            <person name="Zhang S.-G."/>
            <person name="Huang M.-R."/>
            <person name="Wu R."/>
            <person name="Zhou Y."/>
        </authorList>
    </citation>
    <scope>NUCLEOTIDE SEQUENCE [LARGE SCALE GENOMIC DNA]</scope>
    <source>
        <strain evidence="2 3">MB_m1</strain>
    </source>
</reference>
<dbReference type="InParanoid" id="K1W857"/>
<evidence type="ECO:0000256" key="1">
    <source>
        <dbReference type="SAM" id="MobiDB-lite"/>
    </source>
</evidence>
<gene>
    <name evidence="2" type="ORF">MBM_08433</name>
</gene>
<organism evidence="2 3">
    <name type="scientific">Marssonina brunnea f. sp. multigermtubi (strain MB_m1)</name>
    <name type="common">Marssonina leaf spot fungus</name>
    <dbReference type="NCBI Taxonomy" id="1072389"/>
    <lineage>
        <taxon>Eukaryota</taxon>
        <taxon>Fungi</taxon>
        <taxon>Dikarya</taxon>
        <taxon>Ascomycota</taxon>
        <taxon>Pezizomycotina</taxon>
        <taxon>Leotiomycetes</taxon>
        <taxon>Helotiales</taxon>
        <taxon>Drepanopezizaceae</taxon>
        <taxon>Drepanopeziza</taxon>
    </lineage>
</organism>